<reference evidence="1 2" key="1">
    <citation type="journal article" date="2022" name="G3 (Bethesda)">
        <title>Whole-genome sequence and methylome profiling of the almond [Prunus dulcis (Mill.) D.A. Webb] cultivar 'Nonpareil'.</title>
        <authorList>
            <person name="D'Amico-Willman K.M."/>
            <person name="Ouma W.Z."/>
            <person name="Meulia T."/>
            <person name="Sideli G.M."/>
            <person name="Gradziel T.M."/>
            <person name="Fresnedo-Ramirez J."/>
        </authorList>
    </citation>
    <scope>NUCLEOTIDE SEQUENCE [LARGE SCALE GENOMIC DNA]</scope>
    <source>
        <strain evidence="1">Clone GOH B32 T37-40</strain>
    </source>
</reference>
<comment type="caution">
    <text evidence="1">The sequence shown here is derived from an EMBL/GenBank/DDBJ whole genome shotgun (WGS) entry which is preliminary data.</text>
</comment>
<evidence type="ECO:0000313" key="2">
    <source>
        <dbReference type="Proteomes" id="UP001054821"/>
    </source>
</evidence>
<keyword evidence="2" id="KW-1185">Reference proteome</keyword>
<protein>
    <submittedName>
        <fullName evidence="1">Uncharacterized protein</fullName>
    </submittedName>
</protein>
<dbReference type="AlphaFoldDB" id="A0AAD4YTN9"/>
<sequence>MRFRMITRFCKDMCSWVDKVSPEFSEDMRSLTDPVSPEFCDDVTYMIYETMIESFLSFKDFIQFTTTFLRDEFVSAN</sequence>
<name>A0AAD4YTN9_PRUDU</name>
<dbReference type="Proteomes" id="UP001054821">
    <property type="component" value="Chromosome 7"/>
</dbReference>
<gene>
    <name evidence="1" type="ORF">L3X38_040699</name>
</gene>
<proteinExistence type="predicted"/>
<evidence type="ECO:0000313" key="1">
    <source>
        <dbReference type="EMBL" id="KAI5320991.1"/>
    </source>
</evidence>
<organism evidence="1 2">
    <name type="scientific">Prunus dulcis</name>
    <name type="common">Almond</name>
    <name type="synonym">Amygdalus dulcis</name>
    <dbReference type="NCBI Taxonomy" id="3755"/>
    <lineage>
        <taxon>Eukaryota</taxon>
        <taxon>Viridiplantae</taxon>
        <taxon>Streptophyta</taxon>
        <taxon>Embryophyta</taxon>
        <taxon>Tracheophyta</taxon>
        <taxon>Spermatophyta</taxon>
        <taxon>Magnoliopsida</taxon>
        <taxon>eudicotyledons</taxon>
        <taxon>Gunneridae</taxon>
        <taxon>Pentapetalae</taxon>
        <taxon>rosids</taxon>
        <taxon>fabids</taxon>
        <taxon>Rosales</taxon>
        <taxon>Rosaceae</taxon>
        <taxon>Amygdaloideae</taxon>
        <taxon>Amygdaleae</taxon>
        <taxon>Prunus</taxon>
    </lineage>
</organism>
<accession>A0AAD4YTN9</accession>
<dbReference type="EMBL" id="JAJFAZ020000007">
    <property type="protein sequence ID" value="KAI5320991.1"/>
    <property type="molecule type" value="Genomic_DNA"/>
</dbReference>